<gene>
    <name evidence="4" type="primary">brme1</name>
    <name evidence="3" type="synonym">LOC100497605</name>
    <name evidence="4" type="synonym">XB22065322</name>
</gene>
<evidence type="ECO:0000256" key="1">
    <source>
        <dbReference type="SAM" id="MobiDB-lite"/>
    </source>
</evidence>
<feature type="region of interest" description="Disordered" evidence="1">
    <location>
        <begin position="740"/>
        <end position="763"/>
    </location>
</feature>
<dbReference type="PANTHER" id="PTHR14583:SF0">
    <property type="entry name" value="BREAK REPAIR MEIOTIC RECOMBINASE RECRUITMENT FACTOR 1"/>
    <property type="match status" value="1"/>
</dbReference>
<dbReference type="OMA" id="PRIHTEN"/>
<dbReference type="Proteomes" id="UP000008143">
    <property type="component" value="Chromosome 3"/>
</dbReference>
<dbReference type="InterPro" id="IPR031441">
    <property type="entry name" value="Brme1"/>
</dbReference>
<organism evidence="2 3">
    <name type="scientific">Xenopus tropicalis</name>
    <name type="common">Western clawed frog</name>
    <name type="synonym">Silurana tropicalis</name>
    <dbReference type="NCBI Taxonomy" id="8364"/>
    <lineage>
        <taxon>Eukaryota</taxon>
        <taxon>Metazoa</taxon>
        <taxon>Chordata</taxon>
        <taxon>Craniata</taxon>
        <taxon>Vertebrata</taxon>
        <taxon>Euteleostomi</taxon>
        <taxon>Amphibia</taxon>
        <taxon>Batrachia</taxon>
        <taxon>Anura</taxon>
        <taxon>Pipoidea</taxon>
        <taxon>Pipidae</taxon>
        <taxon>Xenopodinae</taxon>
        <taxon>Xenopus</taxon>
        <taxon>Silurana</taxon>
    </lineage>
</organism>
<feature type="compositionally biased region" description="Acidic residues" evidence="1">
    <location>
        <begin position="753"/>
        <end position="762"/>
    </location>
</feature>
<dbReference type="Xenbase" id="XB-GENE-22065323">
    <property type="gene designation" value="brme1"/>
</dbReference>
<dbReference type="PANTHER" id="PTHR14583">
    <property type="entry name" value="UNCHARACTERIZED PROTEIN C19ORF57 FAMILY MEMBER"/>
    <property type="match status" value="1"/>
</dbReference>
<feature type="region of interest" description="Disordered" evidence="1">
    <location>
        <begin position="1"/>
        <end position="70"/>
    </location>
</feature>
<feature type="region of interest" description="Disordered" evidence="1">
    <location>
        <begin position="661"/>
        <end position="696"/>
    </location>
</feature>
<sequence>MKRKKDQRSGIERRNKQGNRGWNPPKQRFCNPRTDPKLQNSDTESPSISFTGNSLQGVQMPDTSQIDGPPVVLEQSSCVMDASLLEQQQLSFSPPLSSTFTHIDIPGTNVENSTVAHEEVEKDTSQPSIITEHDSVGINSIDTIMHTSKPTSPVREEHTILLVNGMLCSKTIDILLVPVAVGGQITAPPVEEHQCRESHTSETTGITNGYCEERDAAGWNSGEQDGAMTSTVQILAREDFNYEQLQEDVCETIAKHEPVGCENESPLKEQATLFQRDVLQMQKQDSPSQSDLNHHFPSCPLENQDIRFQEATSDSLRSIPPVQGLDPFLQDSQKKNEKLYLKDSELHEPYPTLQDKDLDPQPSVCEQDLNLQRQDLQWQEPQLEIKGGNPLTNDYTLQQNDPRLNKLDSELQENNSLLHSQEPQFCHLDPLSQNPELHIEGQHLQGQDPALQKEDFQLQCAEPRIHTENPLLPGLGQNSLWQNPKVQKQDNPENINDPQFHSLRRMKSCSQERDNQLQMNVEGPIVQGHNPHFQQPSAQLQEPSLHHDTKLQKNITQLEGHNLEVSSQLHGKDCQLQGHASQLEWQNNHLQENIPKGRLQKGNSERYDHDSAGHNKHIPKENFQMELTESFQPSRMKSTHSEAISSELILNQLALEDSKEGCDSSNLTPHAPGCISHQSHLVVRPSQSPVSGREHDFPDSQLLIALDESLYEPEQNIKKESILVTSTHCSQGNHCEAGSLPTFGAVKPGSDAEKEEDREEDASPVVQGLIFELSNLNRLIMTIHRDLRQRKGKATLSGGKRRRDM</sequence>
<reference evidence="3" key="1">
    <citation type="submission" date="2025-08" db="UniProtKB">
        <authorList>
            <consortium name="RefSeq"/>
        </authorList>
    </citation>
    <scope>IDENTIFICATION</scope>
    <source>
        <strain evidence="3">Nigerian</strain>
        <tissue evidence="3">Liver and blood</tissue>
    </source>
</reference>
<name>A0A8J0T1L2_XENTR</name>
<dbReference type="OrthoDB" id="9940137at2759"/>
<dbReference type="AGR" id="Xenbase:XB-GENE-22065323"/>
<proteinExistence type="predicted"/>
<dbReference type="RefSeq" id="XP_017948051.2">
    <property type="nucleotide sequence ID" value="XM_018092562.2"/>
</dbReference>
<keyword evidence="2" id="KW-1185">Reference proteome</keyword>
<evidence type="ECO:0000313" key="4">
    <source>
        <dbReference type="Xenbase" id="XB-GENE-22065323"/>
    </source>
</evidence>
<protein>
    <submittedName>
        <fullName evidence="3">Uncharacterized protein LOC100497605</fullName>
    </submittedName>
</protein>
<dbReference type="KEGG" id="xtr:100497605"/>
<evidence type="ECO:0000313" key="3">
    <source>
        <dbReference type="RefSeq" id="XP_017948051.2"/>
    </source>
</evidence>
<dbReference type="Pfam" id="PF15710">
    <property type="entry name" value="Brme1"/>
    <property type="match status" value="1"/>
</dbReference>
<dbReference type="GO" id="GO:1990918">
    <property type="term" value="P:double-strand break repair involved in meiotic recombination"/>
    <property type="evidence" value="ECO:0007669"/>
    <property type="project" value="InterPro"/>
</dbReference>
<feature type="compositionally biased region" description="Polar residues" evidence="1">
    <location>
        <begin position="37"/>
        <end position="66"/>
    </location>
</feature>
<accession>A0A8J0T1L2</accession>
<dbReference type="AlphaFoldDB" id="A0A8J0T1L2"/>
<evidence type="ECO:0000313" key="2">
    <source>
        <dbReference type="Proteomes" id="UP000008143"/>
    </source>
</evidence>